<organism evidence="1">
    <name type="scientific">Arundo donax</name>
    <name type="common">Giant reed</name>
    <name type="synonym">Donax arundinaceus</name>
    <dbReference type="NCBI Taxonomy" id="35708"/>
    <lineage>
        <taxon>Eukaryota</taxon>
        <taxon>Viridiplantae</taxon>
        <taxon>Streptophyta</taxon>
        <taxon>Embryophyta</taxon>
        <taxon>Tracheophyta</taxon>
        <taxon>Spermatophyta</taxon>
        <taxon>Magnoliopsida</taxon>
        <taxon>Liliopsida</taxon>
        <taxon>Poales</taxon>
        <taxon>Poaceae</taxon>
        <taxon>PACMAD clade</taxon>
        <taxon>Arundinoideae</taxon>
        <taxon>Arundineae</taxon>
        <taxon>Arundo</taxon>
    </lineage>
</organism>
<reference evidence="1" key="2">
    <citation type="journal article" date="2015" name="Data Brief">
        <title>Shoot transcriptome of the giant reed, Arundo donax.</title>
        <authorList>
            <person name="Barrero R.A."/>
            <person name="Guerrero F.D."/>
            <person name="Moolhuijzen P."/>
            <person name="Goolsby J.A."/>
            <person name="Tidwell J."/>
            <person name="Bellgard S.E."/>
            <person name="Bellgard M.I."/>
        </authorList>
    </citation>
    <scope>NUCLEOTIDE SEQUENCE</scope>
    <source>
        <tissue evidence="1">Shoot tissue taken approximately 20 cm above the soil surface</tissue>
    </source>
</reference>
<name>A0A0A8Y5J8_ARUDO</name>
<accession>A0A0A8Y5J8</accession>
<reference evidence="1" key="1">
    <citation type="submission" date="2014-09" db="EMBL/GenBank/DDBJ databases">
        <authorList>
            <person name="Magalhaes I.L.F."/>
            <person name="Oliveira U."/>
            <person name="Santos F.R."/>
            <person name="Vidigal T.H.D.A."/>
            <person name="Brescovit A.D."/>
            <person name="Santos A.J."/>
        </authorList>
    </citation>
    <scope>NUCLEOTIDE SEQUENCE</scope>
    <source>
        <tissue evidence="1">Shoot tissue taken approximately 20 cm above the soil surface</tissue>
    </source>
</reference>
<dbReference type="AlphaFoldDB" id="A0A0A8Y5J8"/>
<dbReference type="EMBL" id="GBRH01276641">
    <property type="protein sequence ID" value="JAD21254.1"/>
    <property type="molecule type" value="Transcribed_RNA"/>
</dbReference>
<sequence>MYVLKSDHLRYGWAIFAKHLKYAPLRLVRMHTAY</sequence>
<protein>
    <submittedName>
        <fullName evidence="1">Uncharacterized protein</fullName>
    </submittedName>
</protein>
<evidence type="ECO:0000313" key="1">
    <source>
        <dbReference type="EMBL" id="JAD21254.1"/>
    </source>
</evidence>
<proteinExistence type="predicted"/>